<evidence type="ECO:0000313" key="7">
    <source>
        <dbReference type="Proteomes" id="UP001598138"/>
    </source>
</evidence>
<evidence type="ECO:0000256" key="3">
    <source>
        <dbReference type="HAMAP-Rule" id="MF_01077"/>
    </source>
</evidence>
<accession>A0ABW6D871</accession>
<dbReference type="PANTHER" id="PTHR33867:SF1">
    <property type="entry name" value="RIBOSOME MATURATION FACTOR RIMP"/>
    <property type="match status" value="1"/>
</dbReference>
<evidence type="ECO:0000256" key="2">
    <source>
        <dbReference type="ARBA" id="ARBA00022517"/>
    </source>
</evidence>
<comment type="similarity">
    <text evidence="3">Belongs to the RimP family.</text>
</comment>
<dbReference type="InterPro" id="IPR003728">
    <property type="entry name" value="Ribosome_maturation_RimP"/>
</dbReference>
<proteinExistence type="inferred from homology"/>
<dbReference type="InterPro" id="IPR035956">
    <property type="entry name" value="RimP_N_sf"/>
</dbReference>
<keyword evidence="1 3" id="KW-0963">Cytoplasm</keyword>
<gene>
    <name evidence="3" type="primary">rimP</name>
    <name evidence="6" type="ORF">U0R10_00645</name>
</gene>
<keyword evidence="2 3" id="KW-0690">Ribosome biogenesis</keyword>
<evidence type="ECO:0000313" key="6">
    <source>
        <dbReference type="EMBL" id="MFD3393117.1"/>
    </source>
</evidence>
<sequence length="158" mass="17735">MADIKTKINAWIEEYIGAGPIFLVDLQVTTGARRSLVTVLVDTMEGVTIEECALMSRKLGHHIEEQAWIEEAYNLEVSSPGLDFPLTHGWQFEKNAGRKVKVWLKEGDPVVGELQGHTADAIQVLTEKTVKHRVVVAKEPSWFPLQTVDKIKVQVSFQ</sequence>
<protein>
    <recommendedName>
        <fullName evidence="3">Ribosome maturation factor RimP</fullName>
    </recommendedName>
</protein>
<dbReference type="HAMAP" id="MF_01077">
    <property type="entry name" value="RimP"/>
    <property type="match status" value="1"/>
</dbReference>
<comment type="caution">
    <text evidence="6">The sequence shown here is derived from an EMBL/GenBank/DDBJ whole genome shotgun (WGS) entry which is preliminary data.</text>
</comment>
<name>A0ABW6D871_9BACT</name>
<dbReference type="Gene3D" id="3.30.300.70">
    <property type="entry name" value="RimP-like superfamily, N-terminal"/>
    <property type="match status" value="1"/>
</dbReference>
<dbReference type="EMBL" id="JBBKXZ010000001">
    <property type="protein sequence ID" value="MFD3393117.1"/>
    <property type="molecule type" value="Genomic_DNA"/>
</dbReference>
<comment type="subcellular location">
    <subcellularLocation>
        <location evidence="3">Cytoplasm</location>
    </subcellularLocation>
</comment>
<evidence type="ECO:0000259" key="4">
    <source>
        <dbReference type="Pfam" id="PF02576"/>
    </source>
</evidence>
<dbReference type="SUPFAM" id="SSF75420">
    <property type="entry name" value="YhbC-like, N-terminal domain"/>
    <property type="match status" value="1"/>
</dbReference>
<organism evidence="6 7">
    <name type="scientific">Aquirufa avitistagni</name>
    <dbReference type="NCBI Taxonomy" id="3104728"/>
    <lineage>
        <taxon>Bacteria</taxon>
        <taxon>Pseudomonadati</taxon>
        <taxon>Bacteroidota</taxon>
        <taxon>Cytophagia</taxon>
        <taxon>Cytophagales</taxon>
        <taxon>Flectobacillaceae</taxon>
        <taxon>Aquirufa</taxon>
    </lineage>
</organism>
<dbReference type="PANTHER" id="PTHR33867">
    <property type="entry name" value="RIBOSOME MATURATION FACTOR RIMP"/>
    <property type="match status" value="1"/>
</dbReference>
<dbReference type="InterPro" id="IPR028989">
    <property type="entry name" value="RimP_N"/>
</dbReference>
<dbReference type="Pfam" id="PF17384">
    <property type="entry name" value="DUF150_C"/>
    <property type="match status" value="1"/>
</dbReference>
<reference evidence="6 7" key="1">
    <citation type="submission" date="2024-03" db="EMBL/GenBank/DDBJ databases">
        <title>Aquirufa genome sequencing.</title>
        <authorList>
            <person name="Pitt A."/>
            <person name="Hahn M.W."/>
        </authorList>
    </citation>
    <scope>NUCLEOTIDE SEQUENCE [LARGE SCALE GENOMIC DNA]</scope>
    <source>
        <strain evidence="6 7">OSTEICH-129V</strain>
    </source>
</reference>
<evidence type="ECO:0000256" key="1">
    <source>
        <dbReference type="ARBA" id="ARBA00022490"/>
    </source>
</evidence>
<feature type="domain" description="Ribosome maturation factor RimP C-terminal" evidence="5">
    <location>
        <begin position="91"/>
        <end position="157"/>
    </location>
</feature>
<comment type="function">
    <text evidence="3">Required for maturation of 30S ribosomal subunits.</text>
</comment>
<dbReference type="RefSeq" id="WP_377981746.1">
    <property type="nucleotide sequence ID" value="NZ_JBBKXZ010000001.1"/>
</dbReference>
<dbReference type="InterPro" id="IPR028998">
    <property type="entry name" value="RimP_C"/>
</dbReference>
<dbReference type="Pfam" id="PF02576">
    <property type="entry name" value="RimP_N"/>
    <property type="match status" value="1"/>
</dbReference>
<keyword evidence="7" id="KW-1185">Reference proteome</keyword>
<dbReference type="Proteomes" id="UP001598138">
    <property type="component" value="Unassembled WGS sequence"/>
</dbReference>
<evidence type="ECO:0000259" key="5">
    <source>
        <dbReference type="Pfam" id="PF17384"/>
    </source>
</evidence>
<feature type="domain" description="Ribosome maturation factor RimP N-terminal" evidence="4">
    <location>
        <begin position="12"/>
        <end position="83"/>
    </location>
</feature>